<name>A0AAV2HBW6_LYMST</name>
<dbReference type="AlphaFoldDB" id="A0AAV2HBW6"/>
<proteinExistence type="predicted"/>
<evidence type="ECO:0000313" key="3">
    <source>
        <dbReference type="Proteomes" id="UP001497497"/>
    </source>
</evidence>
<reference evidence="2 3" key="1">
    <citation type="submission" date="2024-04" db="EMBL/GenBank/DDBJ databases">
        <authorList>
            <consortium name="Genoscope - CEA"/>
            <person name="William W."/>
        </authorList>
    </citation>
    <scope>NUCLEOTIDE SEQUENCE [LARGE SCALE GENOMIC DNA]</scope>
</reference>
<comment type="caution">
    <text evidence="2">The sequence shown here is derived from an EMBL/GenBank/DDBJ whole genome shotgun (WGS) entry which is preliminary data.</text>
</comment>
<evidence type="ECO:0000256" key="1">
    <source>
        <dbReference type="SAM" id="MobiDB-lite"/>
    </source>
</evidence>
<protein>
    <submittedName>
        <fullName evidence="2">Uncharacterized protein</fullName>
    </submittedName>
</protein>
<accession>A0AAV2HBW6</accession>
<sequence length="125" mass="12927">SCPPLSVKPDSELSTVGSPIFECRPGLRLLEEFGGDKSAPVCMEDCLADGSLTVLETSTKIPADLLVTVAGGGLSSVTTADSDVSSTQTSQFDPDIQESTTTITTKFTATPTPITTDHTTSTKAT</sequence>
<feature type="region of interest" description="Disordered" evidence="1">
    <location>
        <begin position="77"/>
        <end position="125"/>
    </location>
</feature>
<organism evidence="2 3">
    <name type="scientific">Lymnaea stagnalis</name>
    <name type="common">Great pond snail</name>
    <name type="synonym">Helix stagnalis</name>
    <dbReference type="NCBI Taxonomy" id="6523"/>
    <lineage>
        <taxon>Eukaryota</taxon>
        <taxon>Metazoa</taxon>
        <taxon>Spiralia</taxon>
        <taxon>Lophotrochozoa</taxon>
        <taxon>Mollusca</taxon>
        <taxon>Gastropoda</taxon>
        <taxon>Heterobranchia</taxon>
        <taxon>Euthyneura</taxon>
        <taxon>Panpulmonata</taxon>
        <taxon>Hygrophila</taxon>
        <taxon>Lymnaeoidea</taxon>
        <taxon>Lymnaeidae</taxon>
        <taxon>Lymnaea</taxon>
    </lineage>
</organism>
<dbReference type="EMBL" id="CAXITT010000076">
    <property type="protein sequence ID" value="CAL1530800.1"/>
    <property type="molecule type" value="Genomic_DNA"/>
</dbReference>
<feature type="compositionally biased region" description="Low complexity" evidence="1">
    <location>
        <begin position="77"/>
        <end position="91"/>
    </location>
</feature>
<dbReference type="Proteomes" id="UP001497497">
    <property type="component" value="Unassembled WGS sequence"/>
</dbReference>
<feature type="non-terminal residue" evidence="2">
    <location>
        <position position="125"/>
    </location>
</feature>
<feature type="non-terminal residue" evidence="2">
    <location>
        <position position="1"/>
    </location>
</feature>
<feature type="compositionally biased region" description="Low complexity" evidence="1">
    <location>
        <begin position="99"/>
        <end position="125"/>
    </location>
</feature>
<gene>
    <name evidence="2" type="ORF">GSLYS_00004925001</name>
</gene>
<keyword evidence="3" id="KW-1185">Reference proteome</keyword>
<evidence type="ECO:0000313" key="2">
    <source>
        <dbReference type="EMBL" id="CAL1530800.1"/>
    </source>
</evidence>